<gene>
    <name evidence="4" type="ORF">GCM10007416_34270</name>
</gene>
<sequence>MSSKHQLHLFAFDVTNPPMPKHPVYGFMMPPSWQKIISPWVFEGDHKKAIAFKRLRNDLMQLYPGLLYTRFDEPALHGHTPTIIADQPIPVDVLARHFTRHFHMQQKSESFDVSDTDWTPIPWSSIEHPDKEVYHWLPAYISRHFADQSSPFQRMIYHPSTKQQVFDRELRFYPVFLNGRYGCMTEPYEGFSYAVYFSVQTRAHQPGRKFLHVHPQIHRYVSNPVNNKKCLRSKRDGTVFVRLAPKKGTVPFVPLAITKSSKPEVIAEWKEKGTLEYLNHFLSEPLELKSLLENPSQYQNPDEKVCALLLYNPTFYSSFFNGHVAASGMGLSERKQVFDLVKEVFPELEPLDPLQKVKLPRAGYQKFPMLIPHPKVRHLTINCHTSESVFSELIAEINKMSKGIIKQRDHVYRLCANGPETVVELKHCPESGVVQEVNPDHPHQTIRRMKSILLENGQAQGALIEIEPKETWAKNPEADPKQALRVAFAECGQLTQFLHGQMNKEKEEDFQFRVKNAFFDLLSDFGIFTYNLIKGRTLEGTWLFVTALRPNGMKEGRVVYARYDGQHYLLRMEGDDGEWRTLPDFIIEAGGLKQGRIAKQLSKNKQPEIEQTLLQVLQESEETLITVFDRKPFHQLYPSVQDKQMIDGDWHLKRPELRIQRERLRFLRLTKDHYVPGYHNDVPGKDYSFTAGLFLSSDRTYYSLGGKPDTHQLAARFTKATNPKEPLPQPNLMEFLPVGHWETGEAEKAVKQLHLWRRANLGYKHHTNDPSPLHRLKTVEKYIEAFLAVDLLQRSQPILSKKGLTKMSSSERRCIIPDSKNE</sequence>
<evidence type="ECO:0000259" key="2">
    <source>
        <dbReference type="Pfam" id="PF13111"/>
    </source>
</evidence>
<dbReference type="EMBL" id="BMEX01000029">
    <property type="protein sequence ID" value="GGA58224.1"/>
    <property type="molecule type" value="Genomic_DNA"/>
</dbReference>
<protein>
    <recommendedName>
        <fullName evidence="6">DUF3962 domain-containing protein</fullName>
    </recommendedName>
</protein>
<evidence type="ECO:0000259" key="1">
    <source>
        <dbReference type="Pfam" id="PF13032"/>
    </source>
</evidence>
<feature type="domain" description="pPIWI-RE RNaseH" evidence="1">
    <location>
        <begin position="569"/>
        <end position="783"/>
    </location>
</feature>
<dbReference type="Pfam" id="PF13032">
    <property type="entry name" value="RNaseH_pPIWI_RE"/>
    <property type="match status" value="1"/>
</dbReference>
<evidence type="ECO:0000259" key="3">
    <source>
        <dbReference type="Pfam" id="PF18157"/>
    </source>
</evidence>
<name>A0ABQ1H578_9BACL</name>
<accession>A0ABQ1H578</accession>
<dbReference type="Pfam" id="PF18157">
    <property type="entry name" value="MID_pPIWI_RE"/>
    <property type="match status" value="1"/>
</dbReference>
<evidence type="ECO:0000313" key="5">
    <source>
        <dbReference type="Proteomes" id="UP000617979"/>
    </source>
</evidence>
<dbReference type="RefSeq" id="WP_188433705.1">
    <property type="nucleotide sequence ID" value="NZ_BMEX01000029.1"/>
</dbReference>
<dbReference type="Pfam" id="PF13111">
    <property type="entry name" value="pPIWI_RE_X"/>
    <property type="match status" value="1"/>
</dbReference>
<evidence type="ECO:0008006" key="6">
    <source>
        <dbReference type="Google" id="ProtNLM"/>
    </source>
</evidence>
<dbReference type="InterPro" id="IPR040496">
    <property type="entry name" value="MID_pPIWI_RE"/>
</dbReference>
<proteinExistence type="predicted"/>
<dbReference type="InterPro" id="IPR024996">
    <property type="entry name" value="RNaseH_pPIWI_RE"/>
</dbReference>
<feature type="domain" description="Prokaryotic pPIWI-RE MID" evidence="3">
    <location>
        <begin position="458"/>
        <end position="529"/>
    </location>
</feature>
<reference evidence="5" key="1">
    <citation type="journal article" date="2019" name="Int. J. Syst. Evol. Microbiol.">
        <title>The Global Catalogue of Microorganisms (GCM) 10K type strain sequencing project: providing services to taxonomists for standard genome sequencing and annotation.</title>
        <authorList>
            <consortium name="The Broad Institute Genomics Platform"/>
            <consortium name="The Broad Institute Genome Sequencing Center for Infectious Disease"/>
            <person name="Wu L."/>
            <person name="Ma J."/>
        </authorList>
    </citation>
    <scope>NUCLEOTIDE SEQUENCE [LARGE SCALE GENOMIC DNA]</scope>
    <source>
        <strain evidence="5">CGMCC 1.12404</strain>
    </source>
</reference>
<comment type="caution">
    <text evidence="4">The sequence shown here is derived from an EMBL/GenBank/DDBJ whole genome shotgun (WGS) entry which is preliminary data.</text>
</comment>
<organism evidence="4 5">
    <name type="scientific">Kroppenstedtia guangzhouensis</name>
    <dbReference type="NCBI Taxonomy" id="1274356"/>
    <lineage>
        <taxon>Bacteria</taxon>
        <taxon>Bacillati</taxon>
        <taxon>Bacillota</taxon>
        <taxon>Bacilli</taxon>
        <taxon>Bacillales</taxon>
        <taxon>Thermoactinomycetaceae</taxon>
        <taxon>Kroppenstedtia</taxon>
    </lineage>
</organism>
<feature type="domain" description="pPIWI-RE module N-terminal" evidence="2">
    <location>
        <begin position="14"/>
        <end position="371"/>
    </location>
</feature>
<evidence type="ECO:0000313" key="4">
    <source>
        <dbReference type="EMBL" id="GGA58224.1"/>
    </source>
</evidence>
<dbReference type="Proteomes" id="UP000617979">
    <property type="component" value="Unassembled WGS sequence"/>
</dbReference>
<dbReference type="InterPro" id="IPR025085">
    <property type="entry name" value="pPIWI_RE_X"/>
</dbReference>
<keyword evidence="5" id="KW-1185">Reference proteome</keyword>